<keyword evidence="3" id="KW-1185">Reference proteome</keyword>
<dbReference type="InterPro" id="IPR002404">
    <property type="entry name" value="IRS_PTB"/>
</dbReference>
<feature type="compositionally biased region" description="Polar residues" evidence="1">
    <location>
        <begin position="451"/>
        <end position="460"/>
    </location>
</feature>
<evidence type="ECO:0000259" key="2">
    <source>
        <dbReference type="SMART" id="SM00310"/>
    </source>
</evidence>
<dbReference type="STRING" id="6183.A0A3Q0KSZ3"/>
<feature type="compositionally biased region" description="Polar residues" evidence="1">
    <location>
        <begin position="327"/>
        <end position="336"/>
    </location>
</feature>
<name>A0A3Q0KSZ3_SCHMA</name>
<feature type="compositionally biased region" description="Polar residues" evidence="1">
    <location>
        <begin position="752"/>
        <end position="776"/>
    </location>
</feature>
<dbReference type="Gene3D" id="2.30.29.30">
    <property type="entry name" value="Pleckstrin-homology domain (PH domain)/Phosphotyrosine-binding domain (PTB)"/>
    <property type="match status" value="1"/>
</dbReference>
<feature type="region of interest" description="Disordered" evidence="1">
    <location>
        <begin position="729"/>
        <end position="803"/>
    </location>
</feature>
<proteinExistence type="predicted"/>
<dbReference type="SMART" id="SM00310">
    <property type="entry name" value="PTBI"/>
    <property type="match status" value="1"/>
</dbReference>
<dbReference type="Proteomes" id="UP000008854">
    <property type="component" value="Unassembled WGS sequence"/>
</dbReference>
<sequence length="989" mass="107597">MNLSGRFFVKSNYIRAAKDDWILCDVRLLTDDTDTFLCIKSLPSSVLLNENNNCIENSVDKLPEKSPYRPENFATRPFTALCNLSEYKSCSMRTEAVNSSASFALKLVPSSVFGNKKLLIATEDENEITTWLAICKTCIGKKSKNCSSNNRDLACNLGTLSKSGSFMSLKPNSQACESEFDDGLMDNEVYEAYSSEDKIPALLEEAGDWMKLHLCQPDCYLRLTADRLEVLDYYSHKPVHWFPYLLIRRFGASNGVLRVDAGRRCSTGDGKFFFRCSPPNGQPVDALVTQIRQLALEAKQRTKRSQLTLSNLELHANNNTTTTNNNDSGTLPNNINHHNKVGESLVNTNDNLDNDQLDASIHGTLPRARSKRTKLPSESTVLRSSSNCINGGNRSSNNNGTNGQSECLPPKATPETSDDVDSQAIPANTNDTNEVFKATLCKASVPKNDQESVNTSSNLYDNLPRPPRRSSRLPGAINVLPLPARSHKQKDLHNSANIETPLNTNDTQFSTDTLDNLIRLNSKHIKAQSSLGSLTLSSTSPTSATTTTSPGVSPHTTSNESSSMLTPSTISSPSPSSSSSSPSVSLAFMSKKVVTPTCLSQPSLAPSNRLQLYSRNNENNNTAASSSLSSINFIDSSEIKSTDGCSSIQTSPSTIKTTMTTATPMTTMTQILTTSSPSSNSVVKSLIQSYTSISSNNSNYNANNYSVDNNLTNKPRNSPLFVPVTTTTTTTTTISSSSKSPASISFSSAVKTTPTNDYNNNDESKTGNHNSTNKLSNLGGKMRVPSSMISQSDITDPQQQKQQLPSNFSHFTNFKSSSASLFLSGPHPTSKQQHTNVTSNSSSSSSCTLSTCSPTTNNNIVKPISLPVKRDSVFRAEKTIPRRSLEANNNATIHNNNNNNESIQSPINTSVLNSNNKIRVTKDDSRRYLSELDSVIKELCEANEAAVQATREAAQRRQYLGWSSTTNSQLKLTSTNEPNILPIPSSTNA</sequence>
<feature type="compositionally biased region" description="Polar residues" evidence="1">
    <location>
        <begin position="787"/>
        <end position="803"/>
    </location>
</feature>
<dbReference type="SUPFAM" id="SSF50729">
    <property type="entry name" value="PH domain-like"/>
    <property type="match status" value="1"/>
</dbReference>
<dbReference type="GO" id="GO:0005737">
    <property type="term" value="C:cytoplasm"/>
    <property type="evidence" value="ECO:0007669"/>
    <property type="project" value="TreeGrafter"/>
</dbReference>
<feature type="region of interest" description="Disordered" evidence="1">
    <location>
        <begin position="819"/>
        <end position="852"/>
    </location>
</feature>
<evidence type="ECO:0000256" key="1">
    <source>
        <dbReference type="SAM" id="MobiDB-lite"/>
    </source>
</evidence>
<dbReference type="InterPro" id="IPR011993">
    <property type="entry name" value="PH-like_dom_sf"/>
</dbReference>
<dbReference type="PANTHER" id="PTHR21258">
    <property type="entry name" value="DOCKING PROTEIN RELATED"/>
    <property type="match status" value="1"/>
</dbReference>
<protein>
    <submittedName>
        <fullName evidence="4">Mucin-like protein</fullName>
    </submittedName>
</protein>
<dbReference type="PANTHER" id="PTHR21258:SF62">
    <property type="entry name" value="INSULIN RECEPTOR SUBSTRATE 1"/>
    <property type="match status" value="1"/>
</dbReference>
<accession>A0A3Q0KSZ3</accession>
<feature type="compositionally biased region" description="Low complexity" evidence="1">
    <location>
        <begin position="835"/>
        <end position="852"/>
    </location>
</feature>
<feature type="compositionally biased region" description="Low complexity" evidence="1">
    <location>
        <begin position="384"/>
        <end position="405"/>
    </location>
</feature>
<organism evidence="3 4">
    <name type="scientific">Schistosoma mansoni</name>
    <name type="common">Blood fluke</name>
    <dbReference type="NCBI Taxonomy" id="6183"/>
    <lineage>
        <taxon>Eukaryota</taxon>
        <taxon>Metazoa</taxon>
        <taxon>Spiralia</taxon>
        <taxon>Lophotrochozoa</taxon>
        <taxon>Platyhelminthes</taxon>
        <taxon>Trematoda</taxon>
        <taxon>Digenea</taxon>
        <taxon>Strigeidida</taxon>
        <taxon>Schistosomatoidea</taxon>
        <taxon>Schistosomatidae</taxon>
        <taxon>Schistosoma</taxon>
    </lineage>
</organism>
<dbReference type="InParanoid" id="A0A3Q0KSZ3"/>
<feature type="compositionally biased region" description="Polar residues" evidence="1">
    <location>
        <begin position="819"/>
        <end position="834"/>
    </location>
</feature>
<feature type="compositionally biased region" description="Low complexity" evidence="1">
    <location>
        <begin position="561"/>
        <end position="583"/>
    </location>
</feature>
<feature type="region of interest" description="Disordered" evidence="1">
    <location>
        <begin position="447"/>
        <end position="475"/>
    </location>
</feature>
<dbReference type="GO" id="GO:0007169">
    <property type="term" value="P:cell surface receptor protein tyrosine kinase signaling pathway"/>
    <property type="evidence" value="ECO:0007669"/>
    <property type="project" value="TreeGrafter"/>
</dbReference>
<feature type="domain" description="IRS-type PTB" evidence="2">
    <location>
        <begin position="195"/>
        <end position="293"/>
    </location>
</feature>
<feature type="region of interest" description="Disordered" evidence="1">
    <location>
        <begin position="529"/>
        <end position="583"/>
    </location>
</feature>
<reference evidence="3" key="1">
    <citation type="journal article" date="2012" name="PLoS Negl. Trop. Dis.">
        <title>A systematically improved high quality genome and transcriptome of the human blood fluke Schistosoma mansoni.</title>
        <authorList>
            <person name="Protasio A.V."/>
            <person name="Tsai I.J."/>
            <person name="Babbage A."/>
            <person name="Nichol S."/>
            <person name="Hunt M."/>
            <person name="Aslett M.A."/>
            <person name="De Silva N."/>
            <person name="Velarde G.S."/>
            <person name="Anderson T.J."/>
            <person name="Clark R.C."/>
            <person name="Davidson C."/>
            <person name="Dillon G.P."/>
            <person name="Holroyd N.E."/>
            <person name="LoVerde P.T."/>
            <person name="Lloyd C."/>
            <person name="McQuillan J."/>
            <person name="Oliveira G."/>
            <person name="Otto T.D."/>
            <person name="Parker-Manuel S.J."/>
            <person name="Quail M.A."/>
            <person name="Wilson R.A."/>
            <person name="Zerlotini A."/>
            <person name="Dunne D.W."/>
            <person name="Berriman M."/>
        </authorList>
    </citation>
    <scope>NUCLEOTIDE SEQUENCE [LARGE SCALE GENOMIC DNA]</scope>
    <source>
        <strain evidence="3">Puerto Rican</strain>
    </source>
</reference>
<feature type="compositionally biased region" description="Low complexity" evidence="1">
    <location>
        <begin position="529"/>
        <end position="554"/>
    </location>
</feature>
<feature type="compositionally biased region" description="Low complexity" evidence="1">
    <location>
        <begin position="729"/>
        <end position="751"/>
    </location>
</feature>
<evidence type="ECO:0000313" key="4">
    <source>
        <dbReference type="WBParaSite" id="Smp_172580.1"/>
    </source>
</evidence>
<feature type="region of interest" description="Disordered" evidence="1">
    <location>
        <begin position="316"/>
        <end position="431"/>
    </location>
</feature>
<dbReference type="SMART" id="SM01244">
    <property type="entry name" value="IRS"/>
    <property type="match status" value="1"/>
</dbReference>
<dbReference type="InterPro" id="IPR050996">
    <property type="entry name" value="Docking_Protein_DOK"/>
</dbReference>
<evidence type="ECO:0000313" key="3">
    <source>
        <dbReference type="Proteomes" id="UP000008854"/>
    </source>
</evidence>
<reference evidence="4" key="2">
    <citation type="submission" date="2018-12" db="UniProtKB">
        <authorList>
            <consortium name="WormBaseParasite"/>
        </authorList>
    </citation>
    <scope>IDENTIFICATION</scope>
    <source>
        <strain evidence="4">Puerto Rican</strain>
    </source>
</reference>
<dbReference type="Pfam" id="PF02174">
    <property type="entry name" value="IRS"/>
    <property type="match status" value="1"/>
</dbReference>
<dbReference type="AlphaFoldDB" id="A0A3Q0KSZ3"/>
<dbReference type="WBParaSite" id="Smp_172580.1">
    <property type="protein sequence ID" value="Smp_172580.1"/>
    <property type="gene ID" value="Smp_172580"/>
</dbReference>
<feature type="compositionally biased region" description="Low complexity" evidence="1">
    <location>
        <begin position="317"/>
        <end position="326"/>
    </location>
</feature>